<dbReference type="Proteomes" id="UP000005737">
    <property type="component" value="Unassembled WGS sequence"/>
</dbReference>
<proteinExistence type="predicted"/>
<dbReference type="RefSeq" id="WP_002773812.1">
    <property type="nucleotide sequence ID" value="NZ_JH597773.1"/>
</dbReference>
<gene>
    <name evidence="1" type="ORF">Lepil_3058</name>
</gene>
<evidence type="ECO:0000313" key="2">
    <source>
        <dbReference type="Proteomes" id="UP000005737"/>
    </source>
</evidence>
<reference evidence="1 2" key="1">
    <citation type="submission" date="2011-10" db="EMBL/GenBank/DDBJ databases">
        <title>The Improved High-Quality Draft genome of Leptonema illini DSM 21528.</title>
        <authorList>
            <consortium name="US DOE Joint Genome Institute (JGI-PGF)"/>
            <person name="Lucas S."/>
            <person name="Copeland A."/>
            <person name="Lapidus A."/>
            <person name="Glavina del Rio T."/>
            <person name="Dalin E."/>
            <person name="Tice H."/>
            <person name="Bruce D."/>
            <person name="Goodwin L."/>
            <person name="Pitluck S."/>
            <person name="Peters L."/>
            <person name="Mikhailova N."/>
            <person name="Held B."/>
            <person name="Kyrpides N."/>
            <person name="Mavromatis K."/>
            <person name="Ivanova N."/>
            <person name="Markowitz V."/>
            <person name="Cheng J.-F."/>
            <person name="Hugenholtz P."/>
            <person name="Woyke T."/>
            <person name="Wu D."/>
            <person name="Gronow S."/>
            <person name="Wellnitz S."/>
            <person name="Brambilla E.-M."/>
            <person name="Klenk H.-P."/>
            <person name="Eisen J.A."/>
        </authorList>
    </citation>
    <scope>NUCLEOTIDE SEQUENCE [LARGE SCALE GENOMIC DNA]</scope>
    <source>
        <strain evidence="1 2">DSM 21528</strain>
    </source>
</reference>
<protein>
    <submittedName>
        <fullName evidence="1">Uncharacterized protein</fullName>
    </submittedName>
</protein>
<dbReference type="HOGENOM" id="CLU_1924969_0_0_12"/>
<dbReference type="EMBL" id="JH597773">
    <property type="protein sequence ID" value="EHQ07722.1"/>
    <property type="molecule type" value="Genomic_DNA"/>
</dbReference>
<dbReference type="Gene3D" id="3.30.500.20">
    <property type="entry name" value="BH3703-like domains"/>
    <property type="match status" value="1"/>
</dbReference>
<dbReference type="AlphaFoldDB" id="H2CEV8"/>
<sequence length="131" mass="15477">MNSTIESIYHQLGTYALAYAERLNGKLLIYAEIEEGVISADMFYHEGSRKVVRFRFCPKEIREFIKDLWKEWQKVTGNKEWNGMIFILENTNFNIEYIYPDQMIEDGGLHDRRDRVVTDHFGNADIDYSSP</sequence>
<evidence type="ECO:0000313" key="1">
    <source>
        <dbReference type="EMBL" id="EHQ07722.1"/>
    </source>
</evidence>
<name>H2CEV8_9LEPT</name>
<accession>H2CEV8</accession>
<organism evidence="1 2">
    <name type="scientific">Leptonema illini DSM 21528</name>
    <dbReference type="NCBI Taxonomy" id="929563"/>
    <lineage>
        <taxon>Bacteria</taxon>
        <taxon>Pseudomonadati</taxon>
        <taxon>Spirochaetota</taxon>
        <taxon>Spirochaetia</taxon>
        <taxon>Leptospirales</taxon>
        <taxon>Leptospiraceae</taxon>
        <taxon>Leptonema</taxon>
    </lineage>
</organism>
<keyword evidence="2" id="KW-1185">Reference proteome</keyword>